<dbReference type="Gene3D" id="3.30.1330.60">
    <property type="entry name" value="OmpA-like domain"/>
    <property type="match status" value="1"/>
</dbReference>
<dbReference type="RefSeq" id="WP_237359913.1">
    <property type="nucleotide sequence ID" value="NZ_CAKLDM010000001.1"/>
</dbReference>
<dbReference type="PRINTS" id="PR01021">
    <property type="entry name" value="OMPADOMAIN"/>
</dbReference>
<comment type="caution">
    <text evidence="6">The sequence shown here is derived from an EMBL/GenBank/DDBJ whole genome shotgun (WGS) entry which is preliminary data.</text>
</comment>
<organism evidence="6 7">
    <name type="scientific">Vibrio marisflavi CECT 7928</name>
    <dbReference type="NCBI Taxonomy" id="634439"/>
    <lineage>
        <taxon>Bacteria</taxon>
        <taxon>Pseudomonadati</taxon>
        <taxon>Pseudomonadota</taxon>
        <taxon>Gammaproteobacteria</taxon>
        <taxon>Vibrionales</taxon>
        <taxon>Vibrionaceae</taxon>
        <taxon>Vibrio</taxon>
    </lineage>
</organism>
<evidence type="ECO:0000256" key="4">
    <source>
        <dbReference type="PROSITE-ProRule" id="PRU00473"/>
    </source>
</evidence>
<dbReference type="PROSITE" id="PS51257">
    <property type="entry name" value="PROKAR_LIPOPROTEIN"/>
    <property type="match status" value="1"/>
</dbReference>
<keyword evidence="7" id="KW-1185">Reference proteome</keyword>
<evidence type="ECO:0000256" key="1">
    <source>
        <dbReference type="ARBA" id="ARBA00004442"/>
    </source>
</evidence>
<dbReference type="InterPro" id="IPR006665">
    <property type="entry name" value="OmpA-like"/>
</dbReference>
<dbReference type="InterPro" id="IPR050330">
    <property type="entry name" value="Bact_OuterMem_StrucFunc"/>
</dbReference>
<proteinExistence type="predicted"/>
<dbReference type="SUPFAM" id="SSF103088">
    <property type="entry name" value="OmpA-like"/>
    <property type="match status" value="1"/>
</dbReference>
<evidence type="ECO:0000259" key="5">
    <source>
        <dbReference type="PROSITE" id="PS51123"/>
    </source>
</evidence>
<evidence type="ECO:0000256" key="2">
    <source>
        <dbReference type="ARBA" id="ARBA00023136"/>
    </source>
</evidence>
<dbReference type="Pfam" id="PF00691">
    <property type="entry name" value="OmpA"/>
    <property type="match status" value="1"/>
</dbReference>
<dbReference type="PANTHER" id="PTHR30329">
    <property type="entry name" value="STATOR ELEMENT OF FLAGELLAR MOTOR COMPLEX"/>
    <property type="match status" value="1"/>
</dbReference>
<dbReference type="EMBL" id="CAKLDM010000001">
    <property type="protein sequence ID" value="CAH0536564.1"/>
    <property type="molecule type" value="Genomic_DNA"/>
</dbReference>
<dbReference type="CDD" id="cd07185">
    <property type="entry name" value="OmpA_C-like"/>
    <property type="match status" value="1"/>
</dbReference>
<keyword evidence="3" id="KW-0998">Cell outer membrane</keyword>
<dbReference type="InterPro" id="IPR006664">
    <property type="entry name" value="OMP_bac"/>
</dbReference>
<accession>A0ABN8E1C0</accession>
<comment type="subcellular location">
    <subcellularLocation>
        <location evidence="1">Cell outer membrane</location>
    </subcellularLocation>
</comment>
<dbReference type="InterPro" id="IPR036737">
    <property type="entry name" value="OmpA-like_sf"/>
</dbReference>
<sequence>MKFLTIAAIALLVTGCSLKPPFDIYGESNLLDVAPKNYSDVKYPTWGNNDQTITAGVKGPFGQTRTDSYDSLEHFLLQNGIDYEVLPGNYIMVKLKDTIKFKTGSSVVSRDSSMWLDKMGNYLATEPGIDVVISGHADNTGPVKFNDGLSIRRAKAVKQKLINHRVSQDAIYTRGYGEFVPACTNETRWGKACNRRVEVMFIVSNN</sequence>
<reference evidence="6" key="1">
    <citation type="submission" date="2021-11" db="EMBL/GenBank/DDBJ databases">
        <authorList>
            <person name="Rodrigo-Torres L."/>
            <person name="Arahal R. D."/>
            <person name="Lucena T."/>
        </authorList>
    </citation>
    <scope>NUCLEOTIDE SEQUENCE</scope>
    <source>
        <strain evidence="6">CECT 7928</strain>
    </source>
</reference>
<dbReference type="Proteomes" id="UP000838748">
    <property type="component" value="Unassembled WGS sequence"/>
</dbReference>
<dbReference type="PANTHER" id="PTHR30329:SF21">
    <property type="entry name" value="LIPOPROTEIN YIAD-RELATED"/>
    <property type="match status" value="1"/>
</dbReference>
<feature type="domain" description="OmpA-like" evidence="5">
    <location>
        <begin position="88"/>
        <end position="205"/>
    </location>
</feature>
<evidence type="ECO:0000313" key="7">
    <source>
        <dbReference type="Proteomes" id="UP000838748"/>
    </source>
</evidence>
<protein>
    <submittedName>
        <fullName evidence="6">Peptidoglycan-associated lipoprotein</fullName>
    </submittedName>
</protein>
<keyword evidence="6" id="KW-0449">Lipoprotein</keyword>
<evidence type="ECO:0000313" key="6">
    <source>
        <dbReference type="EMBL" id="CAH0536564.1"/>
    </source>
</evidence>
<keyword evidence="2 4" id="KW-0472">Membrane</keyword>
<evidence type="ECO:0000256" key="3">
    <source>
        <dbReference type="ARBA" id="ARBA00023237"/>
    </source>
</evidence>
<gene>
    <name evidence="6" type="primary">pal_2</name>
    <name evidence="6" type="ORF">VMF7928_00517</name>
</gene>
<dbReference type="PROSITE" id="PS51123">
    <property type="entry name" value="OMPA_2"/>
    <property type="match status" value="1"/>
</dbReference>
<name>A0ABN8E1C0_9VIBR</name>